<dbReference type="PANTHER" id="PTHR28027:SF2">
    <property type="entry name" value="TRANSCRIPTIONAL REGULATOR MIT1"/>
    <property type="match status" value="1"/>
</dbReference>
<feature type="compositionally biased region" description="Polar residues" evidence="1">
    <location>
        <begin position="464"/>
        <end position="474"/>
    </location>
</feature>
<feature type="compositionally biased region" description="Polar residues" evidence="1">
    <location>
        <begin position="172"/>
        <end position="181"/>
    </location>
</feature>
<feature type="compositionally biased region" description="Low complexity" evidence="1">
    <location>
        <begin position="480"/>
        <end position="491"/>
    </location>
</feature>
<name>A0A8H5CGD9_9AGAR</name>
<feature type="compositionally biased region" description="Polar residues" evidence="1">
    <location>
        <begin position="274"/>
        <end position="293"/>
    </location>
</feature>
<feature type="region of interest" description="Disordered" evidence="1">
    <location>
        <begin position="271"/>
        <end position="293"/>
    </location>
</feature>
<accession>A0A8H5CGD9</accession>
<feature type="region of interest" description="Disordered" evidence="1">
    <location>
        <begin position="430"/>
        <end position="513"/>
    </location>
</feature>
<feature type="region of interest" description="Disordered" evidence="1">
    <location>
        <begin position="325"/>
        <end position="352"/>
    </location>
</feature>
<feature type="compositionally biased region" description="Low complexity" evidence="1">
    <location>
        <begin position="444"/>
        <end position="455"/>
    </location>
</feature>
<keyword evidence="3" id="KW-1185">Reference proteome</keyword>
<dbReference type="OrthoDB" id="5572844at2759"/>
<reference evidence="2 3" key="1">
    <citation type="journal article" date="2020" name="ISME J.">
        <title>Uncovering the hidden diversity of litter-decomposition mechanisms in mushroom-forming fungi.</title>
        <authorList>
            <person name="Floudas D."/>
            <person name="Bentzer J."/>
            <person name="Ahren D."/>
            <person name="Johansson T."/>
            <person name="Persson P."/>
            <person name="Tunlid A."/>
        </authorList>
    </citation>
    <scope>NUCLEOTIDE SEQUENCE [LARGE SCALE GENOMIC DNA]</scope>
    <source>
        <strain evidence="2 3">CBS 291.85</strain>
    </source>
</reference>
<evidence type="ECO:0000313" key="3">
    <source>
        <dbReference type="Proteomes" id="UP000559256"/>
    </source>
</evidence>
<dbReference type="AlphaFoldDB" id="A0A8H5CGD9"/>
<organism evidence="2 3">
    <name type="scientific">Tetrapyrgos nigripes</name>
    <dbReference type="NCBI Taxonomy" id="182062"/>
    <lineage>
        <taxon>Eukaryota</taxon>
        <taxon>Fungi</taxon>
        <taxon>Dikarya</taxon>
        <taxon>Basidiomycota</taxon>
        <taxon>Agaricomycotina</taxon>
        <taxon>Agaricomycetes</taxon>
        <taxon>Agaricomycetidae</taxon>
        <taxon>Agaricales</taxon>
        <taxon>Marasmiineae</taxon>
        <taxon>Marasmiaceae</taxon>
        <taxon>Tetrapyrgos</taxon>
    </lineage>
</organism>
<feature type="region of interest" description="Disordered" evidence="1">
    <location>
        <begin position="139"/>
        <end position="181"/>
    </location>
</feature>
<protein>
    <submittedName>
        <fullName evidence="2">Uncharacterized protein</fullName>
    </submittedName>
</protein>
<gene>
    <name evidence="2" type="ORF">D9758_012281</name>
</gene>
<dbReference type="InterPro" id="IPR018608">
    <property type="entry name" value="Gti1/Pac2"/>
</dbReference>
<dbReference type="PANTHER" id="PTHR28027">
    <property type="entry name" value="TRANSCRIPTIONAL REGULATOR MIT1"/>
    <property type="match status" value="1"/>
</dbReference>
<evidence type="ECO:0000256" key="1">
    <source>
        <dbReference type="SAM" id="MobiDB-lite"/>
    </source>
</evidence>
<comment type="caution">
    <text evidence="2">The sequence shown here is derived from an EMBL/GenBank/DDBJ whole genome shotgun (WGS) entry which is preliminary data.</text>
</comment>
<sequence>MANLSSDASNKGNLLRTVTTINSPNLFSLTLQLSNSLKLRRTAMTSSTSSPDVPPFHGYVETTVHALRLIHAARQGIIPRITRRLNDAERRAMVKSGAVFIFSVEESGIKRWTDGLLWSPSRIVGNFLVYREINERASSRGSHKKYTGDERALSIHRNSPGLSGTGFKGGPTSYSSGSDQGTFKPNGLIKKTITVTIDGSDLHLISYYTSEDIRSGRLKKPSSRQDIMNLYMPPHIFRLTNFRVPPKVEMGPDGKPRLVSEPEDDVVECKVEEQSYSPTHSASPTSPVSPVDSYTTGSLYPLSPLTSGSNGYSRSSAADKWNGGSLDSLRMSAPSRQDTPWPLSPTSSHTSHVNLSSRRDALHADAWSTHGVHSTNSGRWQSDSYEAISTNPELGLSDRPARTIRSGHPYQNTVREHHDGMGYNTRYLGRREGSSQRTPWLMNSDVPPSSSSDSKSIPRAYSYCSPSQGMSSSIPEGFHSWGSGWTSGDGSMNPTSYSSPPYTTGYATSDAAD</sequence>
<dbReference type="Pfam" id="PF09729">
    <property type="entry name" value="Gti1_Pac2"/>
    <property type="match status" value="1"/>
</dbReference>
<dbReference type="Proteomes" id="UP000559256">
    <property type="component" value="Unassembled WGS sequence"/>
</dbReference>
<evidence type="ECO:0000313" key="2">
    <source>
        <dbReference type="EMBL" id="KAF5341372.1"/>
    </source>
</evidence>
<feature type="compositionally biased region" description="Polar residues" evidence="1">
    <location>
        <begin position="492"/>
        <end position="507"/>
    </location>
</feature>
<dbReference type="GO" id="GO:0003677">
    <property type="term" value="F:DNA binding"/>
    <property type="evidence" value="ECO:0007669"/>
    <property type="project" value="TreeGrafter"/>
</dbReference>
<proteinExistence type="predicted"/>
<dbReference type="EMBL" id="JAACJM010000165">
    <property type="protein sequence ID" value="KAF5341372.1"/>
    <property type="molecule type" value="Genomic_DNA"/>
</dbReference>
<feature type="compositionally biased region" description="Polar residues" evidence="1">
    <location>
        <begin position="334"/>
        <end position="352"/>
    </location>
</feature>